<comment type="similarity">
    <text evidence="2">Belongs to the unc-93 family.</text>
</comment>
<evidence type="ECO:0000256" key="8">
    <source>
        <dbReference type="ARBA" id="ARBA00041910"/>
    </source>
</evidence>
<evidence type="ECO:0000256" key="3">
    <source>
        <dbReference type="ARBA" id="ARBA00022692"/>
    </source>
</evidence>
<feature type="transmembrane region" description="Helical" evidence="9">
    <location>
        <begin position="76"/>
        <end position="94"/>
    </location>
</feature>
<feature type="transmembrane region" description="Helical" evidence="9">
    <location>
        <begin position="45"/>
        <end position="64"/>
    </location>
</feature>
<dbReference type="SUPFAM" id="SSF103473">
    <property type="entry name" value="MFS general substrate transporter"/>
    <property type="match status" value="1"/>
</dbReference>
<feature type="transmembrane region" description="Helical" evidence="9">
    <location>
        <begin position="399"/>
        <end position="420"/>
    </location>
</feature>
<feature type="transmembrane region" description="Helical" evidence="9">
    <location>
        <begin position="229"/>
        <end position="254"/>
    </location>
</feature>
<evidence type="ECO:0000256" key="6">
    <source>
        <dbReference type="ARBA" id="ARBA00023180"/>
    </source>
</evidence>
<dbReference type="CDD" id="cd17407">
    <property type="entry name" value="MFS_MFSD11"/>
    <property type="match status" value="1"/>
</dbReference>
<keyword evidence="3 9" id="KW-0812">Transmembrane</keyword>
<accession>A0A6P8XRA9</accession>
<keyword evidence="10" id="KW-1185">Reference proteome</keyword>
<feature type="transmembrane region" description="Helical" evidence="9">
    <location>
        <begin position="300"/>
        <end position="319"/>
    </location>
</feature>
<feature type="transmembrane region" description="Helical" evidence="9">
    <location>
        <begin position="170"/>
        <end position="189"/>
    </location>
</feature>
<keyword evidence="5 9" id="KW-0472">Membrane</keyword>
<dbReference type="GeneID" id="117575505"/>
<keyword evidence="4 9" id="KW-1133">Transmembrane helix</keyword>
<dbReference type="Gene3D" id="1.20.1250.20">
    <property type="entry name" value="MFS general substrate transporter like domains"/>
    <property type="match status" value="1"/>
</dbReference>
<keyword evidence="6" id="KW-0325">Glycoprotein</keyword>
<dbReference type="GO" id="GO:0016020">
    <property type="term" value="C:membrane"/>
    <property type="evidence" value="ECO:0007669"/>
    <property type="project" value="UniProtKB-SubCell"/>
</dbReference>
<comment type="subcellular location">
    <subcellularLocation>
        <location evidence="1">Membrane</location>
        <topology evidence="1">Multi-pass membrane protein</topology>
    </subcellularLocation>
</comment>
<dbReference type="Proteomes" id="UP000515160">
    <property type="component" value="Chromosome 2R"/>
</dbReference>
<evidence type="ECO:0000313" key="10">
    <source>
        <dbReference type="Proteomes" id="UP000515160"/>
    </source>
</evidence>
<evidence type="ECO:0000256" key="5">
    <source>
        <dbReference type="ARBA" id="ARBA00023136"/>
    </source>
</evidence>
<reference evidence="11" key="1">
    <citation type="submission" date="2025-08" db="UniProtKB">
        <authorList>
            <consortium name="RefSeq"/>
        </authorList>
    </citation>
    <scope>IDENTIFICATION</scope>
    <source>
        <strain evidence="11">15112-1751.03</strain>
        <tissue evidence="11">Whole Adult</tissue>
    </source>
</reference>
<dbReference type="OrthoDB" id="196103at2759"/>
<feature type="transmembrane region" description="Helical" evidence="9">
    <location>
        <begin position="100"/>
        <end position="123"/>
    </location>
</feature>
<dbReference type="AlphaFoldDB" id="A0A6P8XRA9"/>
<evidence type="ECO:0000313" key="11">
    <source>
        <dbReference type="RefSeq" id="XP_034115639.1"/>
    </source>
</evidence>
<sequence length="432" mass="47038">MDRQFIMILILGFGFMFVFTAFQTMSNIEKTILDSISKDDESFKGEGYTSLAIIYLFFALSNWLAPSFMSVTGPRVSIIVGALTYVGFMISFLFPSTTLLYVASAIIGVGAALTWTGQGTYLARCSNADTISRNSGIFWALLQCSMFFGNLFVYYQFQDKTHIDKQTRDLVIGVLTAVAVLGIVFLLALRFMASNAEQDNELESKQTACGHAVYALKSAGKLFMTKKMLLLSLAFFYTGLELSFFSGVFGSSIGFTTKIAATPKEIVGLVGICIGAGEVFGGGFFGILASKTTRYGRDPIVIAGYVMHMAAFFMTFLNLPNSAPFKDTTDISYLDPPSATMALICAFLLGLGDACINTQVYSMLGGEYVNNAVGAFALFKFMQSVAAAISFFYSAFLGLYVQLGILVVSGTIGTIAFVIVERSFKRQHRLED</sequence>
<evidence type="ECO:0000256" key="7">
    <source>
        <dbReference type="ARBA" id="ARBA00040302"/>
    </source>
</evidence>
<evidence type="ECO:0000256" key="2">
    <source>
        <dbReference type="ARBA" id="ARBA00009172"/>
    </source>
</evidence>
<feature type="transmembrane region" description="Helical" evidence="9">
    <location>
        <begin position="339"/>
        <end position="356"/>
    </location>
</feature>
<feature type="transmembrane region" description="Helical" evidence="9">
    <location>
        <begin position="368"/>
        <end position="393"/>
    </location>
</feature>
<dbReference type="InterPro" id="IPR036259">
    <property type="entry name" value="MFS_trans_sf"/>
</dbReference>
<evidence type="ECO:0000256" key="4">
    <source>
        <dbReference type="ARBA" id="ARBA00022989"/>
    </source>
</evidence>
<protein>
    <recommendedName>
        <fullName evidence="7">UNC93-like protein MFSD11</fullName>
    </recommendedName>
    <alternativeName>
        <fullName evidence="8">Major facilitator superfamily domain-containing protein 11</fullName>
    </alternativeName>
</protein>
<feature type="transmembrane region" description="Helical" evidence="9">
    <location>
        <begin position="135"/>
        <end position="155"/>
    </location>
</feature>
<evidence type="ECO:0000256" key="9">
    <source>
        <dbReference type="SAM" id="Phobius"/>
    </source>
</evidence>
<name>A0A6P8XRA9_DROAB</name>
<dbReference type="InterPro" id="IPR051617">
    <property type="entry name" value="UNC-93-like_regulator"/>
</dbReference>
<dbReference type="RefSeq" id="XP_034115639.1">
    <property type="nucleotide sequence ID" value="XM_034259748.2"/>
</dbReference>
<gene>
    <name evidence="11" type="primary">LOC117575505</name>
</gene>
<organism evidence="10 11">
    <name type="scientific">Drosophila albomicans</name>
    <name type="common">Fruit fly</name>
    <dbReference type="NCBI Taxonomy" id="7291"/>
    <lineage>
        <taxon>Eukaryota</taxon>
        <taxon>Metazoa</taxon>
        <taxon>Ecdysozoa</taxon>
        <taxon>Arthropoda</taxon>
        <taxon>Hexapoda</taxon>
        <taxon>Insecta</taxon>
        <taxon>Pterygota</taxon>
        <taxon>Neoptera</taxon>
        <taxon>Endopterygota</taxon>
        <taxon>Diptera</taxon>
        <taxon>Brachycera</taxon>
        <taxon>Muscomorpha</taxon>
        <taxon>Ephydroidea</taxon>
        <taxon>Drosophilidae</taxon>
        <taxon>Drosophila</taxon>
    </lineage>
</organism>
<dbReference type="PANTHER" id="PTHR23294">
    <property type="entry name" value="ET TRANSLATION PRODUCT-RELATED"/>
    <property type="match status" value="1"/>
</dbReference>
<dbReference type="PANTHER" id="PTHR23294:SF0">
    <property type="entry name" value="UNC93-LIKE PROTEIN MFSD11"/>
    <property type="match status" value="1"/>
</dbReference>
<dbReference type="InterPro" id="IPR010291">
    <property type="entry name" value="Ion_channel_UNC-93"/>
</dbReference>
<feature type="transmembrane region" description="Helical" evidence="9">
    <location>
        <begin position="266"/>
        <end position="288"/>
    </location>
</feature>
<dbReference type="Pfam" id="PF05978">
    <property type="entry name" value="UNC-93"/>
    <property type="match status" value="1"/>
</dbReference>
<feature type="transmembrane region" description="Helical" evidence="9">
    <location>
        <begin position="5"/>
        <end position="25"/>
    </location>
</feature>
<proteinExistence type="inferred from homology"/>
<evidence type="ECO:0000256" key="1">
    <source>
        <dbReference type="ARBA" id="ARBA00004141"/>
    </source>
</evidence>